<sequence>MAAAYYLLAKDNAPKALVEQKDTVYLGRLSEQERKDAEQIVKELKSQLRLL</sequence>
<name>A0ABV2BXC0_9GAMM</name>
<gene>
    <name evidence="1" type="ORF">ABVT43_15705</name>
</gene>
<keyword evidence="2" id="KW-1185">Reference proteome</keyword>
<proteinExistence type="predicted"/>
<accession>A0ABV2BXC0</accession>
<evidence type="ECO:0000313" key="2">
    <source>
        <dbReference type="Proteomes" id="UP001548189"/>
    </source>
</evidence>
<comment type="caution">
    <text evidence="1">The sequence shown here is derived from an EMBL/GenBank/DDBJ whole genome shotgun (WGS) entry which is preliminary data.</text>
</comment>
<protein>
    <submittedName>
        <fullName evidence="1">Uncharacterized protein</fullName>
    </submittedName>
</protein>
<organism evidence="1 2">
    <name type="scientific">Aliikangiella maris</name>
    <dbReference type="NCBI Taxonomy" id="3162458"/>
    <lineage>
        <taxon>Bacteria</taxon>
        <taxon>Pseudomonadati</taxon>
        <taxon>Pseudomonadota</taxon>
        <taxon>Gammaproteobacteria</taxon>
        <taxon>Oceanospirillales</taxon>
        <taxon>Pleioneaceae</taxon>
        <taxon>Aliikangiella</taxon>
    </lineage>
</organism>
<dbReference type="RefSeq" id="WP_353897172.1">
    <property type="nucleotide sequence ID" value="NZ_JBEVCJ010000024.1"/>
</dbReference>
<dbReference type="EMBL" id="JBEVCJ010000024">
    <property type="protein sequence ID" value="MET1256586.1"/>
    <property type="molecule type" value="Genomic_DNA"/>
</dbReference>
<reference evidence="1 2" key="1">
    <citation type="submission" date="2024-06" db="EMBL/GenBank/DDBJ databases">
        <authorList>
            <person name="Li F."/>
        </authorList>
    </citation>
    <scope>NUCLEOTIDE SEQUENCE [LARGE SCALE GENOMIC DNA]</scope>
    <source>
        <strain evidence="1 2">GXAS 311</strain>
    </source>
</reference>
<evidence type="ECO:0000313" key="1">
    <source>
        <dbReference type="EMBL" id="MET1256586.1"/>
    </source>
</evidence>
<dbReference type="Proteomes" id="UP001548189">
    <property type="component" value="Unassembled WGS sequence"/>
</dbReference>